<dbReference type="InterPro" id="IPR050808">
    <property type="entry name" value="Phage_Integrase"/>
</dbReference>
<dbReference type="PROSITE" id="PS51898">
    <property type="entry name" value="TYR_RECOMBINASE"/>
    <property type="match status" value="1"/>
</dbReference>
<dbReference type="InterPro" id="IPR002104">
    <property type="entry name" value="Integrase_catalytic"/>
</dbReference>
<accession>A0ABS3F986</accession>
<dbReference type="Gene3D" id="1.10.150.130">
    <property type="match status" value="1"/>
</dbReference>
<dbReference type="CDD" id="cd00801">
    <property type="entry name" value="INT_P4_C"/>
    <property type="match status" value="1"/>
</dbReference>
<evidence type="ECO:0000313" key="9">
    <source>
        <dbReference type="Proteomes" id="UP000664761"/>
    </source>
</evidence>
<keyword evidence="9" id="KW-1185">Reference proteome</keyword>
<dbReference type="Proteomes" id="UP000664761">
    <property type="component" value="Unassembled WGS sequence"/>
</dbReference>
<evidence type="ECO:0000256" key="3">
    <source>
        <dbReference type="ARBA" id="ARBA00023125"/>
    </source>
</evidence>
<evidence type="ECO:0000259" key="6">
    <source>
        <dbReference type="PROSITE" id="PS51898"/>
    </source>
</evidence>
<dbReference type="PANTHER" id="PTHR30629:SF2">
    <property type="entry name" value="PROPHAGE INTEGRASE INTS-RELATED"/>
    <property type="match status" value="1"/>
</dbReference>
<dbReference type="InterPro" id="IPR011010">
    <property type="entry name" value="DNA_brk_join_enz"/>
</dbReference>
<dbReference type="SUPFAM" id="SSF56349">
    <property type="entry name" value="DNA breaking-rejoining enzymes"/>
    <property type="match status" value="1"/>
</dbReference>
<protein>
    <submittedName>
        <fullName evidence="8">Integrase arm-type DNA-binding domain-containing protein</fullName>
    </submittedName>
</protein>
<dbReference type="InterPro" id="IPR044068">
    <property type="entry name" value="CB"/>
</dbReference>
<dbReference type="EMBL" id="JAFLNC010000005">
    <property type="protein sequence ID" value="MBO0334944.1"/>
    <property type="molecule type" value="Genomic_DNA"/>
</dbReference>
<dbReference type="InterPro" id="IPR010998">
    <property type="entry name" value="Integrase_recombinase_N"/>
</dbReference>
<name>A0ABS3F986_9PROT</name>
<sequence>MARQLHRLNALSVKAETRKGMYADGGGLYLQVSSFDTKSWIYRFTRNRRTRDMGLGGFPDVSLSEAREEAQNCRKLVRKGLDPIEIRKSERQALQAETVKTMTFKQCADKYVAAHSKGWKNVKHARQWTSTLETYVYPVIGNLSVKDVDIGLVLKILEPIWSEKSETASRVRGRIESVLDWATARKYREGENPARWKGNLDKILPARSKVQQVKHHAALPYDEMGDFMAALRKQEGIAAMGLELLILTAARTGEIIKARWSEFDLDAAIWTIPAERMKAGKEHRVPLSAPALDVLARLREVSQNEFILPGQRPKSGLSNMAFLQLLKRMNRNDLTAHGFRSTFKDWATERTNYPNEVSEMALAHSVGNKVEAAYRRGDLYEKRVRIMRDWGRFCARHETVFEDKIVTIR</sequence>
<proteinExistence type="inferred from homology"/>
<dbReference type="Gene3D" id="1.10.443.10">
    <property type="entry name" value="Intergrase catalytic core"/>
    <property type="match status" value="1"/>
</dbReference>
<keyword evidence="4" id="KW-0233">DNA recombination</keyword>
<dbReference type="Pfam" id="PF13356">
    <property type="entry name" value="Arm-DNA-bind_3"/>
    <property type="match status" value="1"/>
</dbReference>
<gene>
    <name evidence="8" type="ORF">J0X12_15060</name>
</gene>
<evidence type="ECO:0000256" key="4">
    <source>
        <dbReference type="ARBA" id="ARBA00023172"/>
    </source>
</evidence>
<dbReference type="PANTHER" id="PTHR30629">
    <property type="entry name" value="PROPHAGE INTEGRASE"/>
    <property type="match status" value="1"/>
</dbReference>
<feature type="domain" description="Tyr recombinase" evidence="6">
    <location>
        <begin position="214"/>
        <end position="389"/>
    </location>
</feature>
<evidence type="ECO:0000259" key="7">
    <source>
        <dbReference type="PROSITE" id="PS51900"/>
    </source>
</evidence>
<dbReference type="GO" id="GO:0003677">
    <property type="term" value="F:DNA binding"/>
    <property type="evidence" value="ECO:0007669"/>
    <property type="project" value="UniProtKB-KW"/>
</dbReference>
<dbReference type="InterPro" id="IPR038488">
    <property type="entry name" value="Integrase_DNA-bd_sf"/>
</dbReference>
<dbReference type="PROSITE" id="PS51900">
    <property type="entry name" value="CB"/>
    <property type="match status" value="1"/>
</dbReference>
<dbReference type="InterPro" id="IPR025166">
    <property type="entry name" value="Integrase_DNA_bind_dom"/>
</dbReference>
<evidence type="ECO:0000256" key="1">
    <source>
        <dbReference type="ARBA" id="ARBA00008857"/>
    </source>
</evidence>
<evidence type="ECO:0000313" key="8">
    <source>
        <dbReference type="EMBL" id="MBO0334944.1"/>
    </source>
</evidence>
<keyword evidence="2" id="KW-0229">DNA integration</keyword>
<dbReference type="InterPro" id="IPR053876">
    <property type="entry name" value="Phage_int_M"/>
</dbReference>
<evidence type="ECO:0000256" key="5">
    <source>
        <dbReference type="PROSITE-ProRule" id="PRU01248"/>
    </source>
</evidence>
<dbReference type="Pfam" id="PF22022">
    <property type="entry name" value="Phage_int_M"/>
    <property type="match status" value="1"/>
</dbReference>
<comment type="similarity">
    <text evidence="1">Belongs to the 'phage' integrase family.</text>
</comment>
<dbReference type="InterPro" id="IPR013762">
    <property type="entry name" value="Integrase-like_cat_sf"/>
</dbReference>
<dbReference type="Pfam" id="PF00589">
    <property type="entry name" value="Phage_integrase"/>
    <property type="match status" value="1"/>
</dbReference>
<organism evidence="8 9">
    <name type="scientific">Sneathiella sedimenti</name>
    <dbReference type="NCBI Taxonomy" id="2816034"/>
    <lineage>
        <taxon>Bacteria</taxon>
        <taxon>Pseudomonadati</taxon>
        <taxon>Pseudomonadota</taxon>
        <taxon>Alphaproteobacteria</taxon>
        <taxon>Sneathiellales</taxon>
        <taxon>Sneathiellaceae</taxon>
        <taxon>Sneathiella</taxon>
    </lineage>
</organism>
<dbReference type="Gene3D" id="3.30.160.390">
    <property type="entry name" value="Integrase, DNA-binding domain"/>
    <property type="match status" value="1"/>
</dbReference>
<feature type="domain" description="Core-binding (CB)" evidence="7">
    <location>
        <begin position="102"/>
        <end position="183"/>
    </location>
</feature>
<reference evidence="8 9" key="1">
    <citation type="submission" date="2021-03" db="EMBL/GenBank/DDBJ databases">
        <title>Sneathiella sp. CAU 1612 isolated from Kang Won-do.</title>
        <authorList>
            <person name="Kim W."/>
        </authorList>
    </citation>
    <scope>NUCLEOTIDE SEQUENCE [LARGE SCALE GENOMIC DNA]</scope>
    <source>
        <strain evidence="8 9">CAU 1612</strain>
    </source>
</reference>
<evidence type="ECO:0000256" key="2">
    <source>
        <dbReference type="ARBA" id="ARBA00022908"/>
    </source>
</evidence>
<comment type="caution">
    <text evidence="8">The sequence shown here is derived from an EMBL/GenBank/DDBJ whole genome shotgun (WGS) entry which is preliminary data.</text>
</comment>
<dbReference type="RefSeq" id="WP_207047260.1">
    <property type="nucleotide sequence ID" value="NZ_JAFLNC010000005.1"/>
</dbReference>
<keyword evidence="3 5" id="KW-0238">DNA-binding</keyword>